<dbReference type="AlphaFoldDB" id="A0A4U5M1Q0"/>
<gene>
    <name evidence="1" type="ORF">L596_026549</name>
</gene>
<proteinExistence type="predicted"/>
<reference evidence="1 2" key="2">
    <citation type="journal article" date="2019" name="G3 (Bethesda)">
        <title>Hybrid Assembly of the Genome of the Entomopathogenic Nematode Steinernema carpocapsae Identifies the X-Chromosome.</title>
        <authorList>
            <person name="Serra L."/>
            <person name="Macchietto M."/>
            <person name="Macias-Munoz A."/>
            <person name="McGill C.J."/>
            <person name="Rodriguez I.M."/>
            <person name="Rodriguez B."/>
            <person name="Murad R."/>
            <person name="Mortazavi A."/>
        </authorList>
    </citation>
    <scope>NUCLEOTIDE SEQUENCE [LARGE SCALE GENOMIC DNA]</scope>
    <source>
        <strain evidence="1 2">ALL</strain>
    </source>
</reference>
<organism evidence="1 2">
    <name type="scientific">Steinernema carpocapsae</name>
    <name type="common">Entomopathogenic nematode</name>
    <dbReference type="NCBI Taxonomy" id="34508"/>
    <lineage>
        <taxon>Eukaryota</taxon>
        <taxon>Metazoa</taxon>
        <taxon>Ecdysozoa</taxon>
        <taxon>Nematoda</taxon>
        <taxon>Chromadorea</taxon>
        <taxon>Rhabditida</taxon>
        <taxon>Tylenchina</taxon>
        <taxon>Panagrolaimomorpha</taxon>
        <taxon>Strongyloidoidea</taxon>
        <taxon>Steinernematidae</taxon>
        <taxon>Steinernema</taxon>
    </lineage>
</organism>
<evidence type="ECO:0000313" key="1">
    <source>
        <dbReference type="EMBL" id="TKR62619.1"/>
    </source>
</evidence>
<sequence>MMTIEPVAACQATLIELPDGPIRFRLIWNVKTKHDRLENEAKRKCSMKRRLCLIWWLQTTKRFETQPKPTTQIDPNWGRQLPSSRCLHMTMSIGPLVLSINKLHGNNINKHQIVKSSHPKA</sequence>
<protein>
    <submittedName>
        <fullName evidence="1">Uncharacterized protein</fullName>
    </submittedName>
</protein>
<reference evidence="1 2" key="1">
    <citation type="journal article" date="2015" name="Genome Biol.">
        <title>Comparative genomics of Steinernema reveals deeply conserved gene regulatory networks.</title>
        <authorList>
            <person name="Dillman A.R."/>
            <person name="Macchietto M."/>
            <person name="Porter C.F."/>
            <person name="Rogers A."/>
            <person name="Williams B."/>
            <person name="Antoshechkin I."/>
            <person name="Lee M.M."/>
            <person name="Goodwin Z."/>
            <person name="Lu X."/>
            <person name="Lewis E.E."/>
            <person name="Goodrich-Blair H."/>
            <person name="Stock S.P."/>
            <person name="Adams B.J."/>
            <person name="Sternberg P.W."/>
            <person name="Mortazavi A."/>
        </authorList>
    </citation>
    <scope>NUCLEOTIDE SEQUENCE [LARGE SCALE GENOMIC DNA]</scope>
    <source>
        <strain evidence="1 2">ALL</strain>
    </source>
</reference>
<dbReference type="Proteomes" id="UP000298663">
    <property type="component" value="Unassembled WGS sequence"/>
</dbReference>
<comment type="caution">
    <text evidence="1">The sequence shown here is derived from an EMBL/GenBank/DDBJ whole genome shotgun (WGS) entry which is preliminary data.</text>
</comment>
<keyword evidence="2" id="KW-1185">Reference proteome</keyword>
<name>A0A4U5M1Q0_STECR</name>
<dbReference type="EMBL" id="AZBU02000010">
    <property type="protein sequence ID" value="TKR62619.1"/>
    <property type="molecule type" value="Genomic_DNA"/>
</dbReference>
<evidence type="ECO:0000313" key="2">
    <source>
        <dbReference type="Proteomes" id="UP000298663"/>
    </source>
</evidence>
<accession>A0A4U5M1Q0</accession>